<reference evidence="9 10" key="1">
    <citation type="submission" date="2020-04" db="EMBL/GenBank/DDBJ databases">
        <title>Sphingobium sp. AR-3-1 isolated from Arctic soil.</title>
        <authorList>
            <person name="Dahal R.H."/>
            <person name="Chaudhary D.K."/>
        </authorList>
    </citation>
    <scope>NUCLEOTIDE SEQUENCE [LARGE SCALE GENOMIC DNA]</scope>
    <source>
        <strain evidence="9 10">AR-3-1</strain>
    </source>
</reference>
<evidence type="ECO:0000256" key="7">
    <source>
        <dbReference type="SAM" id="SignalP"/>
    </source>
</evidence>
<comment type="similarity">
    <text evidence="2">Belongs to the metallo-dependent hydrolases superfamily. Adenosine and AMP deaminases family.</text>
</comment>
<keyword evidence="7" id="KW-0732">Signal</keyword>
<evidence type="ECO:0000256" key="1">
    <source>
        <dbReference type="ARBA" id="ARBA00001947"/>
    </source>
</evidence>
<dbReference type="InterPro" id="IPR032466">
    <property type="entry name" value="Metal_Hydrolase"/>
</dbReference>
<dbReference type="Pfam" id="PF00962">
    <property type="entry name" value="A_deaminase"/>
    <property type="match status" value="1"/>
</dbReference>
<dbReference type="GO" id="GO:0004000">
    <property type="term" value="F:adenosine deaminase activity"/>
    <property type="evidence" value="ECO:0007669"/>
    <property type="project" value="UniProtKB-ARBA"/>
</dbReference>
<proteinExistence type="inferred from homology"/>
<keyword evidence="4" id="KW-0479">Metal-binding</keyword>
<dbReference type="AlphaFoldDB" id="A0A7X9ZRF3"/>
<evidence type="ECO:0000313" key="9">
    <source>
        <dbReference type="EMBL" id="NML09457.1"/>
    </source>
</evidence>
<feature type="domain" description="Adenosine deaminase" evidence="8">
    <location>
        <begin position="237"/>
        <end position="446"/>
    </location>
</feature>
<dbReference type="RefSeq" id="WP_169571321.1">
    <property type="nucleotide sequence ID" value="NZ_JABBFV010000002.1"/>
</dbReference>
<evidence type="ECO:0000256" key="5">
    <source>
        <dbReference type="ARBA" id="ARBA00022801"/>
    </source>
</evidence>
<dbReference type="InterPro" id="IPR006330">
    <property type="entry name" value="Ado/ade_deaminase"/>
</dbReference>
<dbReference type="GO" id="GO:0005829">
    <property type="term" value="C:cytosol"/>
    <property type="evidence" value="ECO:0007669"/>
    <property type="project" value="TreeGrafter"/>
</dbReference>
<name>A0A7X9ZRF3_9SPHN</name>
<evidence type="ECO:0000256" key="4">
    <source>
        <dbReference type="ARBA" id="ARBA00022723"/>
    </source>
</evidence>
<comment type="cofactor">
    <cofactor evidence="1">
        <name>Zn(2+)</name>
        <dbReference type="ChEBI" id="CHEBI:29105"/>
    </cofactor>
</comment>
<feature type="signal peptide" evidence="7">
    <location>
        <begin position="1"/>
        <end position="19"/>
    </location>
</feature>
<keyword evidence="5" id="KW-0378">Hydrolase</keyword>
<dbReference type="SUPFAM" id="SSF51556">
    <property type="entry name" value="Metallo-dependent hydrolases"/>
    <property type="match status" value="1"/>
</dbReference>
<dbReference type="Proteomes" id="UP000519023">
    <property type="component" value="Unassembled WGS sequence"/>
</dbReference>
<organism evidence="9 10">
    <name type="scientific">Sphingobium psychrophilum</name>
    <dbReference type="NCBI Taxonomy" id="2728834"/>
    <lineage>
        <taxon>Bacteria</taxon>
        <taxon>Pseudomonadati</taxon>
        <taxon>Pseudomonadota</taxon>
        <taxon>Alphaproteobacteria</taxon>
        <taxon>Sphingomonadales</taxon>
        <taxon>Sphingomonadaceae</taxon>
        <taxon>Sphingobium</taxon>
    </lineage>
</organism>
<dbReference type="EC" id="3.5.4.4" evidence="3"/>
<evidence type="ECO:0000256" key="3">
    <source>
        <dbReference type="ARBA" id="ARBA00012784"/>
    </source>
</evidence>
<accession>A0A7X9ZRF3</accession>
<dbReference type="EMBL" id="JABBFV010000002">
    <property type="protein sequence ID" value="NML09457.1"/>
    <property type="molecule type" value="Genomic_DNA"/>
</dbReference>
<feature type="chain" id="PRO_5030531313" description="adenosine deaminase" evidence="7">
    <location>
        <begin position="20"/>
        <end position="509"/>
    </location>
</feature>
<gene>
    <name evidence="9" type="ORF">HHL08_04745</name>
</gene>
<keyword evidence="10" id="KW-1185">Reference proteome</keyword>
<protein>
    <recommendedName>
        <fullName evidence="3">adenosine deaminase</fullName>
        <ecNumber evidence="3">3.5.4.4</ecNumber>
    </recommendedName>
</protein>
<dbReference type="GO" id="GO:0046103">
    <property type="term" value="P:inosine biosynthetic process"/>
    <property type="evidence" value="ECO:0007669"/>
    <property type="project" value="TreeGrafter"/>
</dbReference>
<dbReference type="PANTHER" id="PTHR11409:SF43">
    <property type="entry name" value="ADENOSINE DEAMINASE"/>
    <property type="match status" value="1"/>
</dbReference>
<dbReference type="InterPro" id="IPR001365">
    <property type="entry name" value="A_deaminase_dom"/>
</dbReference>
<evidence type="ECO:0000313" key="10">
    <source>
        <dbReference type="Proteomes" id="UP000519023"/>
    </source>
</evidence>
<dbReference type="GO" id="GO:0006154">
    <property type="term" value="P:adenosine catabolic process"/>
    <property type="evidence" value="ECO:0007669"/>
    <property type="project" value="TreeGrafter"/>
</dbReference>
<evidence type="ECO:0000256" key="6">
    <source>
        <dbReference type="ARBA" id="ARBA00022833"/>
    </source>
</evidence>
<dbReference type="PANTHER" id="PTHR11409">
    <property type="entry name" value="ADENOSINE DEAMINASE"/>
    <property type="match status" value="1"/>
</dbReference>
<dbReference type="GO" id="GO:0043103">
    <property type="term" value="P:hypoxanthine salvage"/>
    <property type="evidence" value="ECO:0007669"/>
    <property type="project" value="TreeGrafter"/>
</dbReference>
<comment type="caution">
    <text evidence="9">The sequence shown here is derived from an EMBL/GenBank/DDBJ whole genome shotgun (WGS) entry which is preliminary data.</text>
</comment>
<sequence length="509" mass="54300">MKRGLALMTSLAVLSPAAAQTTSGEAAAAALFDRLADSPPALRLFLKAMPKGGDLHNHLGGTPYAEDYLRWAAQAGLCVDDSGTRVVAPPCPEARTVKHVGEQTPFAFARLVDAMSTRGVQQGVGANDVSGHTQFFGSFERFGPTGPVADTGALVVARQVAAGDRVGYLELIHNPDALIAATLGAADVKLDASGLAAFYSQAIKAAKPVIDRAIAELDANEAAAGKALACGGANPDPGCGIAIRYLAWGWRDLPPAQAFTSLILAFALADRDPRYVGINIVQPEDWVIALRDYDLHMAMVRFLAERHPRVHRTLHAGELAFGLVPPAALRDHIAKALDAGAERIGHGTAIAYEDDAIATLARMARDDVAVEINLTSNAVILGVKGDDHPLRLYRRAGVPTLLSTDDQGILRTDMTQEYLRAAREQGMGYADLKQMARTSLEQAFVDGSSIWVDRHVGTRAPPCAAGWAEDRCRILARSSAKAALQIRLEKDFETFEDVTVSSFNKSIVP</sequence>
<dbReference type="Gene3D" id="3.20.20.140">
    <property type="entry name" value="Metal-dependent hydrolases"/>
    <property type="match status" value="1"/>
</dbReference>
<evidence type="ECO:0000256" key="2">
    <source>
        <dbReference type="ARBA" id="ARBA00006676"/>
    </source>
</evidence>
<dbReference type="GO" id="GO:0046872">
    <property type="term" value="F:metal ion binding"/>
    <property type="evidence" value="ECO:0007669"/>
    <property type="project" value="UniProtKB-KW"/>
</dbReference>
<keyword evidence="6" id="KW-0862">Zinc</keyword>
<evidence type="ECO:0000259" key="8">
    <source>
        <dbReference type="Pfam" id="PF00962"/>
    </source>
</evidence>